<feature type="region of interest" description="Disordered" evidence="2">
    <location>
        <begin position="1639"/>
        <end position="1692"/>
    </location>
</feature>
<organism evidence="5">
    <name type="scientific">Tanacetum cinerariifolium</name>
    <name type="common">Dalmatian daisy</name>
    <name type="synonym">Chrysanthemum cinerariifolium</name>
    <dbReference type="NCBI Taxonomy" id="118510"/>
    <lineage>
        <taxon>Eukaryota</taxon>
        <taxon>Viridiplantae</taxon>
        <taxon>Streptophyta</taxon>
        <taxon>Embryophyta</taxon>
        <taxon>Tracheophyta</taxon>
        <taxon>Spermatophyta</taxon>
        <taxon>Magnoliopsida</taxon>
        <taxon>eudicotyledons</taxon>
        <taxon>Gunneridae</taxon>
        <taxon>Pentapetalae</taxon>
        <taxon>asterids</taxon>
        <taxon>campanulids</taxon>
        <taxon>Asterales</taxon>
        <taxon>Asteraceae</taxon>
        <taxon>Asteroideae</taxon>
        <taxon>Anthemideae</taxon>
        <taxon>Anthemidinae</taxon>
        <taxon>Tanacetum</taxon>
    </lineage>
</organism>
<feature type="region of interest" description="Disordered" evidence="2">
    <location>
        <begin position="932"/>
        <end position="962"/>
    </location>
</feature>
<dbReference type="SUPFAM" id="SSF56672">
    <property type="entry name" value="DNA/RNA polymerases"/>
    <property type="match status" value="1"/>
</dbReference>
<feature type="region of interest" description="Disordered" evidence="2">
    <location>
        <begin position="904"/>
        <end position="923"/>
    </location>
</feature>
<evidence type="ECO:0000313" key="5">
    <source>
        <dbReference type="EMBL" id="GEU93430.1"/>
    </source>
</evidence>
<dbReference type="PANTHER" id="PTHR11439:SF495">
    <property type="entry name" value="REVERSE TRANSCRIPTASE, RNA-DEPENDENT DNA POLYMERASE-RELATED"/>
    <property type="match status" value="1"/>
</dbReference>
<feature type="compositionally biased region" description="Basic and acidic residues" evidence="2">
    <location>
        <begin position="704"/>
        <end position="723"/>
    </location>
</feature>
<comment type="caution">
    <text evidence="5">The sequence shown here is derived from an EMBL/GenBank/DDBJ whole genome shotgun (WGS) entry which is preliminary data.</text>
</comment>
<feature type="region of interest" description="Disordered" evidence="2">
    <location>
        <begin position="704"/>
        <end position="754"/>
    </location>
</feature>
<feature type="compositionally biased region" description="Basic residues" evidence="2">
    <location>
        <begin position="940"/>
        <end position="955"/>
    </location>
</feature>
<name>A0A6L2P4S3_TANCI</name>
<proteinExistence type="predicted"/>
<evidence type="ECO:0000259" key="4">
    <source>
        <dbReference type="Pfam" id="PF25597"/>
    </source>
</evidence>
<dbReference type="CDD" id="cd09272">
    <property type="entry name" value="RNase_HI_RT_Ty1"/>
    <property type="match status" value="1"/>
</dbReference>
<feature type="domain" description="Reverse transcriptase Ty1/copia-type" evidence="3">
    <location>
        <begin position="157"/>
        <end position="388"/>
    </location>
</feature>
<evidence type="ECO:0000259" key="3">
    <source>
        <dbReference type="Pfam" id="PF07727"/>
    </source>
</evidence>
<evidence type="ECO:0000256" key="2">
    <source>
        <dbReference type="SAM" id="MobiDB-lite"/>
    </source>
</evidence>
<dbReference type="EMBL" id="BKCJ010010851">
    <property type="protein sequence ID" value="GEU93430.1"/>
    <property type="molecule type" value="Genomic_DNA"/>
</dbReference>
<dbReference type="InterPro" id="IPR043502">
    <property type="entry name" value="DNA/RNA_pol_sf"/>
</dbReference>
<feature type="domain" description="Reverse transcriptase Ty1/copia-type" evidence="3">
    <location>
        <begin position="1748"/>
        <end position="1811"/>
    </location>
</feature>
<dbReference type="InterPro" id="IPR013103">
    <property type="entry name" value="RVT_2"/>
</dbReference>
<protein>
    <submittedName>
        <fullName evidence="5">Putative ribonuclease H-like domain-containing protein</fullName>
    </submittedName>
</protein>
<dbReference type="Pfam" id="PF25597">
    <property type="entry name" value="SH3_retrovirus"/>
    <property type="match status" value="1"/>
</dbReference>
<feature type="region of interest" description="Disordered" evidence="2">
    <location>
        <begin position="1140"/>
        <end position="1161"/>
    </location>
</feature>
<sequence length="2037" mass="231863">MYFLENKPNVAGKGPTWLFDLDYLTDSMNYQAVRSVNQANKAAGPKEANHSSGTQDNIDTGYSEKEAKPTQEYYVLPLWYFYTLTIKSSEVKNGGEKPKKDTGLKFNEKPVDKEEQAFLEELERLKRQEKEANNEVEALRKESAQVADFKNLETTVNKAIRTKWVYRNKKDEKGVVVRNKARLVAQGHRQEEGIDYDKVFALVARIEAIRIFLGFSSYMGFIVYQMNVKSAFLYGTIDEEVYVTQPLSFVDPEYPKKVYKVVKALYGLHQAPRSWYATLSTFLLKNGYKRGTIDKTLFIKKDKKDIMLEQVYVNDIIFGSTKKSWCDEFKALMKSRFQMSSMGELTFFIGLQVKQKEDGIFISQDKYVAKILKNFDFMSVKTASTPIETQKPLTKDEEAADVDVHFYRSMIGSLMYLTASRLDIMFAVCACSRFQVTPKTSHLQAVKRIFRHLKGKPKQVLWYPRVSLFDLEAYSDSDYVGANLDRNSITRGLVCAAQRCFTMVMLLRLGKKMQFGLVLGALNVPKQSMMRIHATVDSKAVVVTEASIRSSFLFNDVDGTACLTNEAIFQNLALMGYEEGESSRAPTEPQPTPSPTHPSTGDQPPVQSPHDSPFSGGHTSDRAEETVKDARAAEIIALKARIKKLKKKCKPSISHHRAWLKNDSTFDGLDADLDADHDIDYMDTEEPVNDGRLSEKTKELKLTTDTEEITQDKGSGEKERSTEELVSTAWPKDSTVRPDVGTADLIDPPPTTTSIFDDEDIIMAQTLIKMKEEKAKEKGVSIKDIEDSSRPARSILTLKPLLTIDPKGKGKCVLEEPEPAKRMTKIDLDAAQIAKDAEVARLPSSNRKKEKSIHLKKEQSSWLKQLLLKEDSELHKDLLRYEAKTFAEIQGLYERQKRVIDDFKPMDSDDAVDKENVLEEPDSTKVEVKQEDDKESIMKRPGRRLKMKATKKSKRQKTDSNLKEEEHIKTFLQIVPDEEGEVDYEVLDKRFPIINWELKFYHLDIHGAECIYYKIFRSDGSSRWIKTFSEMVTRKKVPTYKKTLERMLALRLIVKYESEVVFDLLRFIQKQIDESGSHDGSEKDLTTVLINDQTQLCTRPMGEPKYGIKILETTLSQTIKESIDYLNYLAKSHAQLENSNSFKPVPRTTANANGTSTSTIPCPVTTEEKAHKKNDVKARSMLLMALSNEHLFTFSQYKDAKTLFESIQERFSGFDWSYMAHDEVPTNMALMAFSDSEDSKSVCVDTSNKIKKAPDAPIIEDWVSDSDEDEYEEMVLKSNNVQHKPEQANQPRKKEFCSTAVLTMSGIVPISTARQSSSRASAPVSAARPINIVASKPINVVKSSACWVWRTKIKVQDHVFKNSGSYICKQFDYVDPEGRLKNMTGNISYLTDFNEYDGGYVAFGGGAKGGNITGKGTIRTGKLDFKDVYFVKELQFNLFNVLHTRDKKNSVLFTDTECFVLSPNFKLADENQVLLKVPRKKQYRNKTLIEAARTMLADSKLPTTFWAEAVSTACYVQNRVLVVKPYFKTPYELFKGRSYALSFMRPFGCHVSILNTLDQLGKFDGKSDEGIFVGYSTTSKAFRVYNIRTRKVEENLHITFLENKPIIAGGRPEWLYDIDALSKSINYAPVSVDNSLFDSSSPTLDGHNKDKHGPFQASESNNQERPNAKSSTKTVNTIGPVNTATPTYADYPNDPLMPDLEDAGIFNDAYDDKDKGAEADYNNLETDLDDKSWVEAIQEELFQFKLLNVWALVDLPHGKRAIRTKWVYRNKRDQRGIVIRNKARLVARGYRQEEGIDYDKVFAPVARIEAISQPLRFVDLEFLDRVYKVEKALYGLRQASRACVKSTSTPIETHKPLSKDAARIDVDVYLYSEENLMIKGQPTLGIWYPKDSLLELIAYSDSDYVGASLDRKSTTGGYQFLGSRLISWQCKKQTIVANSTTKAEYIVASNYCGQVLWLQNQLLDYGYNFMQTKIHVDNESAICMVKNLVYHSKTKHIEIRHHFIRDSYEKRLIEIVKIHTDYNVADLLTKAFYVTRF</sequence>
<feature type="region of interest" description="Disordered" evidence="2">
    <location>
        <begin position="39"/>
        <end position="64"/>
    </location>
</feature>
<dbReference type="Pfam" id="PF07727">
    <property type="entry name" value="RVT_2"/>
    <property type="match status" value="2"/>
</dbReference>
<dbReference type="InterPro" id="IPR057670">
    <property type="entry name" value="SH3_retrovirus"/>
</dbReference>
<feature type="compositionally biased region" description="Polar residues" evidence="2">
    <location>
        <begin position="1657"/>
        <end position="1686"/>
    </location>
</feature>
<keyword evidence="1" id="KW-0175">Coiled coil</keyword>
<feature type="compositionally biased region" description="Polar residues" evidence="2">
    <location>
        <begin position="50"/>
        <end position="60"/>
    </location>
</feature>
<feature type="compositionally biased region" description="Low complexity" evidence="2">
    <location>
        <begin position="1148"/>
        <end position="1159"/>
    </location>
</feature>
<feature type="domain" description="Retroviral polymerase SH3-like" evidence="4">
    <location>
        <begin position="1550"/>
        <end position="1604"/>
    </location>
</feature>
<reference evidence="5" key="1">
    <citation type="journal article" date="2019" name="Sci. Rep.">
        <title>Draft genome of Tanacetum cinerariifolium, the natural source of mosquito coil.</title>
        <authorList>
            <person name="Yamashiro T."/>
            <person name="Shiraishi A."/>
            <person name="Satake H."/>
            <person name="Nakayama K."/>
        </authorList>
    </citation>
    <scope>NUCLEOTIDE SEQUENCE</scope>
</reference>
<gene>
    <name evidence="5" type="ORF">Tci_065408</name>
</gene>
<dbReference type="PANTHER" id="PTHR11439">
    <property type="entry name" value="GAG-POL-RELATED RETROTRANSPOSON"/>
    <property type="match status" value="1"/>
</dbReference>
<feature type="region of interest" description="Disordered" evidence="2">
    <location>
        <begin position="579"/>
        <end position="626"/>
    </location>
</feature>
<evidence type="ECO:0000256" key="1">
    <source>
        <dbReference type="SAM" id="Coils"/>
    </source>
</evidence>
<accession>A0A6L2P4S3</accession>
<feature type="coiled-coil region" evidence="1">
    <location>
        <begin position="111"/>
        <end position="145"/>
    </location>
</feature>